<keyword evidence="4" id="KW-0812">Transmembrane</keyword>
<keyword evidence="3" id="KW-0813">Transport</keyword>
<evidence type="ECO:0000259" key="10">
    <source>
        <dbReference type="PROSITE" id="PS50192"/>
    </source>
</evidence>
<evidence type="ECO:0000256" key="7">
    <source>
        <dbReference type="ARBA" id="ARBA00023054"/>
    </source>
</evidence>
<dbReference type="InterPro" id="IPR019529">
    <property type="entry name" value="Syntaxin-18_N"/>
</dbReference>
<gene>
    <name evidence="11" type="ORF">BJY01DRAFT_203220</name>
</gene>
<name>A0ABR4KWJ7_9EURO</name>
<evidence type="ECO:0000256" key="6">
    <source>
        <dbReference type="ARBA" id="ARBA00022989"/>
    </source>
</evidence>
<keyword evidence="12" id="KW-1185">Reference proteome</keyword>
<evidence type="ECO:0000313" key="11">
    <source>
        <dbReference type="EMBL" id="KAL2856659.1"/>
    </source>
</evidence>
<proteinExistence type="inferred from homology"/>
<feature type="compositionally biased region" description="Polar residues" evidence="9">
    <location>
        <begin position="63"/>
        <end position="72"/>
    </location>
</feature>
<keyword evidence="6" id="KW-1133">Transmembrane helix</keyword>
<dbReference type="Gene3D" id="1.20.5.110">
    <property type="match status" value="1"/>
</dbReference>
<dbReference type="PROSITE" id="PS50192">
    <property type="entry name" value="T_SNARE"/>
    <property type="match status" value="1"/>
</dbReference>
<dbReference type="EMBL" id="JBFXLU010000006">
    <property type="protein sequence ID" value="KAL2856659.1"/>
    <property type="molecule type" value="Genomic_DNA"/>
</dbReference>
<dbReference type="PANTHER" id="PTHR15959">
    <property type="entry name" value="SYNTAXIN-18"/>
    <property type="match status" value="1"/>
</dbReference>
<reference evidence="11 12" key="1">
    <citation type="submission" date="2024-07" db="EMBL/GenBank/DDBJ databases">
        <title>Section-level genome sequencing and comparative genomics of Aspergillus sections Usti and Cavernicolus.</title>
        <authorList>
            <consortium name="Lawrence Berkeley National Laboratory"/>
            <person name="Nybo J.L."/>
            <person name="Vesth T.C."/>
            <person name="Theobald S."/>
            <person name="Frisvad J.C."/>
            <person name="Larsen T.O."/>
            <person name="Kjaerboelling I."/>
            <person name="Rothschild-Mancinelli K."/>
            <person name="Lyhne E.K."/>
            <person name="Kogle M.E."/>
            <person name="Barry K."/>
            <person name="Clum A."/>
            <person name="Na H."/>
            <person name="Ledsgaard L."/>
            <person name="Lin J."/>
            <person name="Lipzen A."/>
            <person name="Kuo A."/>
            <person name="Riley R."/>
            <person name="Mondo S."/>
            <person name="Labutti K."/>
            <person name="Haridas S."/>
            <person name="Pangalinan J."/>
            <person name="Salamov A.A."/>
            <person name="Simmons B.A."/>
            <person name="Magnuson J.K."/>
            <person name="Chen J."/>
            <person name="Drula E."/>
            <person name="Henrissat B."/>
            <person name="Wiebenga A."/>
            <person name="Lubbers R.J."/>
            <person name="Gomes A.C."/>
            <person name="Makela M.R."/>
            <person name="Stajich J."/>
            <person name="Grigoriev I.V."/>
            <person name="Mortensen U.H."/>
            <person name="De Vries R.P."/>
            <person name="Baker S.E."/>
            <person name="Andersen M.R."/>
        </authorList>
    </citation>
    <scope>NUCLEOTIDE SEQUENCE [LARGE SCALE GENOMIC DNA]</scope>
    <source>
        <strain evidence="11 12">CBS 123904</strain>
    </source>
</reference>
<evidence type="ECO:0000256" key="3">
    <source>
        <dbReference type="ARBA" id="ARBA00022448"/>
    </source>
</evidence>
<keyword evidence="7" id="KW-0175">Coiled coil</keyword>
<protein>
    <submittedName>
        <fullName evidence="11">Snare protein</fullName>
    </submittedName>
</protein>
<comment type="caution">
    <text evidence="11">The sequence shown here is derived from an EMBL/GenBank/DDBJ whole genome shotgun (WGS) entry which is preliminary data.</text>
</comment>
<dbReference type="Proteomes" id="UP001610446">
    <property type="component" value="Unassembled WGS sequence"/>
</dbReference>
<organism evidence="11 12">
    <name type="scientific">Aspergillus pseudoustus</name>
    <dbReference type="NCBI Taxonomy" id="1810923"/>
    <lineage>
        <taxon>Eukaryota</taxon>
        <taxon>Fungi</taxon>
        <taxon>Dikarya</taxon>
        <taxon>Ascomycota</taxon>
        <taxon>Pezizomycotina</taxon>
        <taxon>Eurotiomycetes</taxon>
        <taxon>Eurotiomycetidae</taxon>
        <taxon>Eurotiales</taxon>
        <taxon>Aspergillaceae</taxon>
        <taxon>Aspergillus</taxon>
        <taxon>Aspergillus subgen. Nidulantes</taxon>
    </lineage>
</organism>
<dbReference type="Pfam" id="PF10496">
    <property type="entry name" value="Syntaxin-18_N"/>
    <property type="match status" value="1"/>
</dbReference>
<keyword evidence="5" id="KW-0653">Protein transport</keyword>
<evidence type="ECO:0000256" key="4">
    <source>
        <dbReference type="ARBA" id="ARBA00022692"/>
    </source>
</evidence>
<dbReference type="InterPro" id="IPR000727">
    <property type="entry name" value="T_SNARE_dom"/>
</dbReference>
<comment type="similarity">
    <text evidence="2">Belongs to the syntaxin family.</text>
</comment>
<evidence type="ECO:0000256" key="8">
    <source>
        <dbReference type="ARBA" id="ARBA00023136"/>
    </source>
</evidence>
<dbReference type="SMART" id="SM00397">
    <property type="entry name" value="t_SNARE"/>
    <property type="match status" value="1"/>
</dbReference>
<comment type="subcellular location">
    <subcellularLocation>
        <location evidence="1">Membrane</location>
        <topology evidence="1">Single-pass type IV membrane protein</topology>
    </subcellularLocation>
</comment>
<feature type="region of interest" description="Disordered" evidence="9">
    <location>
        <begin position="63"/>
        <end position="94"/>
    </location>
</feature>
<keyword evidence="8" id="KW-0472">Membrane</keyword>
<evidence type="ECO:0000256" key="2">
    <source>
        <dbReference type="ARBA" id="ARBA00009063"/>
    </source>
</evidence>
<accession>A0ABR4KWJ7</accession>
<feature type="domain" description="T-SNARE coiled-coil homology" evidence="10">
    <location>
        <begin position="302"/>
        <end position="364"/>
    </location>
</feature>
<dbReference type="SUPFAM" id="SSF58038">
    <property type="entry name" value="SNARE fusion complex"/>
    <property type="match status" value="1"/>
</dbReference>
<evidence type="ECO:0000313" key="12">
    <source>
        <dbReference type="Proteomes" id="UP001610446"/>
    </source>
</evidence>
<evidence type="ECO:0000256" key="9">
    <source>
        <dbReference type="SAM" id="MobiDB-lite"/>
    </source>
</evidence>
<dbReference type="PANTHER" id="PTHR15959:SF0">
    <property type="entry name" value="SYNTAXIN-18"/>
    <property type="match status" value="1"/>
</dbReference>
<sequence length="392" mass="43821">MTDLTPTFTDLLHKENKSLSLATRPLTTETADEFLKEAYRINTHIASLLSYLHKIRPSYLSISTHSSTTNNRNKPHHRTTASTSTAREKETLSPTELDNITTSTSSLLHTLSSSISNLSSAESLRQETHSTLLDKKYGRKRSRASNILFQWASGSSPLSEGQGDGVVAGYGGKKEAQIVDEQREELLKGVRESILWYLRRQLENTIETQREMVEKRIERAKEREKSVLYKASTSNTAGAGGRARAGSTAVTAPSTYPETGFEVELRQVGKGEVLDESEVAAIEAELSPEQLQLFAEENDTMVRYYEDTLSKVQNAEKSLLEISSLQQTLVTHLSTQEEYVGQLVYDAEHTETNIGRGNKELKRATERRSVAQAVFWGTVGLCTWLVVWDLIF</sequence>
<evidence type="ECO:0000256" key="1">
    <source>
        <dbReference type="ARBA" id="ARBA00004211"/>
    </source>
</evidence>
<evidence type="ECO:0000256" key="5">
    <source>
        <dbReference type="ARBA" id="ARBA00022927"/>
    </source>
</evidence>